<keyword evidence="2" id="KW-1185">Reference proteome</keyword>
<evidence type="ECO:0000313" key="2">
    <source>
        <dbReference type="Proteomes" id="UP000037035"/>
    </source>
</evidence>
<dbReference type="Proteomes" id="UP000037035">
    <property type="component" value="Unassembled WGS sequence"/>
</dbReference>
<dbReference type="EMBL" id="LAVV01010837">
    <property type="protein sequence ID" value="KNZ48515.1"/>
    <property type="molecule type" value="Genomic_DNA"/>
</dbReference>
<proteinExistence type="predicted"/>
<evidence type="ECO:0000313" key="1">
    <source>
        <dbReference type="EMBL" id="KNZ48515.1"/>
    </source>
</evidence>
<dbReference type="AlphaFoldDB" id="A0A0L6UL25"/>
<reference evidence="1 2" key="1">
    <citation type="submission" date="2015-08" db="EMBL/GenBank/DDBJ databases">
        <title>Next Generation Sequencing and Analysis of the Genome of Puccinia sorghi L Schw, the Causal Agent of Maize Common Rust.</title>
        <authorList>
            <person name="Rochi L."/>
            <person name="Burguener G."/>
            <person name="Darino M."/>
            <person name="Turjanski A."/>
            <person name="Kreff E."/>
            <person name="Dieguez M.J."/>
            <person name="Sacco F."/>
        </authorList>
    </citation>
    <scope>NUCLEOTIDE SEQUENCE [LARGE SCALE GENOMIC DNA]</scope>
    <source>
        <strain evidence="1 2">RO10H11247</strain>
    </source>
</reference>
<accession>A0A0L6UL25</accession>
<dbReference type="VEuPathDB" id="FungiDB:VP01_5606g2"/>
<organism evidence="1 2">
    <name type="scientific">Puccinia sorghi</name>
    <dbReference type="NCBI Taxonomy" id="27349"/>
    <lineage>
        <taxon>Eukaryota</taxon>
        <taxon>Fungi</taxon>
        <taxon>Dikarya</taxon>
        <taxon>Basidiomycota</taxon>
        <taxon>Pucciniomycotina</taxon>
        <taxon>Pucciniomycetes</taxon>
        <taxon>Pucciniales</taxon>
        <taxon>Pucciniaceae</taxon>
        <taxon>Puccinia</taxon>
    </lineage>
</organism>
<dbReference type="OrthoDB" id="2518099at2759"/>
<sequence>MKAVLGCIKPSDIEIVPAECIDTISAYWMLPEGVSGLSKGIILTPVNHLESLEINPVTS</sequence>
<gene>
    <name evidence="1" type="ORF">VP01_5606g2</name>
</gene>
<name>A0A0L6UL25_9BASI</name>
<protein>
    <submittedName>
        <fullName evidence="1">Uncharacterized protein</fullName>
    </submittedName>
</protein>
<comment type="caution">
    <text evidence="1">The sequence shown here is derived from an EMBL/GenBank/DDBJ whole genome shotgun (WGS) entry which is preliminary data.</text>
</comment>